<keyword evidence="4" id="KW-0788">Thiol protease</keyword>
<dbReference type="InterPro" id="IPR013128">
    <property type="entry name" value="Peptidase_C1A"/>
</dbReference>
<keyword evidence="5" id="KW-0865">Zymogen</keyword>
<dbReference type="GeneID" id="105433323"/>
<gene>
    <name evidence="11" type="primary">LOC105433323</name>
</gene>
<dbReference type="Gene3D" id="3.90.70.10">
    <property type="entry name" value="Cysteine proteinases"/>
    <property type="match status" value="1"/>
</dbReference>
<dbReference type="CDD" id="cd02248">
    <property type="entry name" value="Peptidase_C1A"/>
    <property type="match status" value="1"/>
</dbReference>
<keyword evidence="7" id="KW-0812">Transmembrane</keyword>
<keyword evidence="6" id="KW-1015">Disulfide bond</keyword>
<dbReference type="Pfam" id="PF08246">
    <property type="entry name" value="Inhibitor_I29"/>
    <property type="match status" value="1"/>
</dbReference>
<dbReference type="SUPFAM" id="SSF54001">
    <property type="entry name" value="Cysteine proteinases"/>
    <property type="match status" value="1"/>
</dbReference>
<evidence type="ECO:0000313" key="11">
    <source>
        <dbReference type="RefSeq" id="XP_011646892.2"/>
    </source>
</evidence>
<evidence type="ECO:0000259" key="8">
    <source>
        <dbReference type="SMART" id="SM00645"/>
    </source>
</evidence>
<evidence type="ECO:0000256" key="5">
    <source>
        <dbReference type="ARBA" id="ARBA00023145"/>
    </source>
</evidence>
<dbReference type="SMART" id="SM00645">
    <property type="entry name" value="Pept_C1"/>
    <property type="match status" value="1"/>
</dbReference>
<reference evidence="11" key="1">
    <citation type="submission" date="2025-08" db="UniProtKB">
        <authorList>
            <consortium name="RefSeq"/>
        </authorList>
    </citation>
    <scope>IDENTIFICATION</scope>
</reference>
<proteinExistence type="inferred from homology"/>
<protein>
    <submittedName>
        <fullName evidence="11">Cathepsin O-like isoform X1</fullName>
    </submittedName>
</protein>
<keyword evidence="7" id="KW-1133">Transmembrane helix</keyword>
<dbReference type="Pfam" id="PF00112">
    <property type="entry name" value="Peptidase_C1"/>
    <property type="match status" value="1"/>
</dbReference>
<keyword evidence="10" id="KW-1185">Reference proteome</keyword>
<evidence type="ECO:0000256" key="1">
    <source>
        <dbReference type="ARBA" id="ARBA00008455"/>
    </source>
</evidence>
<feature type="transmembrane region" description="Helical" evidence="7">
    <location>
        <begin position="34"/>
        <end position="53"/>
    </location>
</feature>
<evidence type="ECO:0000259" key="9">
    <source>
        <dbReference type="SMART" id="SM00848"/>
    </source>
</evidence>
<dbReference type="GO" id="GO:0006508">
    <property type="term" value="P:proteolysis"/>
    <property type="evidence" value="ECO:0007669"/>
    <property type="project" value="UniProtKB-KW"/>
</dbReference>
<keyword evidence="2" id="KW-0645">Protease</keyword>
<dbReference type="GO" id="GO:0008234">
    <property type="term" value="F:cysteine-type peptidase activity"/>
    <property type="evidence" value="ECO:0007669"/>
    <property type="project" value="UniProtKB-KW"/>
</dbReference>
<evidence type="ECO:0000256" key="6">
    <source>
        <dbReference type="ARBA" id="ARBA00023157"/>
    </source>
</evidence>
<dbReference type="InterPro" id="IPR039417">
    <property type="entry name" value="Peptidase_C1A_papain-like"/>
</dbReference>
<dbReference type="SMART" id="SM00848">
    <property type="entry name" value="Inhibitor_I29"/>
    <property type="match status" value="1"/>
</dbReference>
<evidence type="ECO:0000256" key="2">
    <source>
        <dbReference type="ARBA" id="ARBA00022670"/>
    </source>
</evidence>
<evidence type="ECO:0000256" key="3">
    <source>
        <dbReference type="ARBA" id="ARBA00022801"/>
    </source>
</evidence>
<dbReference type="InterPro" id="IPR038765">
    <property type="entry name" value="Papain-like_cys_pep_sf"/>
</dbReference>
<comment type="similarity">
    <text evidence="1">Belongs to the peptidase C1 family.</text>
</comment>
<dbReference type="InterPro" id="IPR000169">
    <property type="entry name" value="Pept_cys_AS"/>
</dbReference>
<keyword evidence="7" id="KW-0472">Membrane</keyword>
<dbReference type="InterPro" id="IPR000668">
    <property type="entry name" value="Peptidase_C1A_C"/>
</dbReference>
<dbReference type="InterPro" id="IPR013201">
    <property type="entry name" value="Prot_inhib_I29"/>
</dbReference>
<dbReference type="OrthoDB" id="498368at2759"/>
<dbReference type="RefSeq" id="XP_011646892.2">
    <property type="nucleotide sequence ID" value="XM_011648590.2"/>
</dbReference>
<accession>A0A6I9XLS0</accession>
<dbReference type="Proteomes" id="UP000504615">
    <property type="component" value="Unplaced"/>
</dbReference>
<dbReference type="PROSITE" id="PS00639">
    <property type="entry name" value="THIOL_PROTEASE_HIS"/>
    <property type="match status" value="1"/>
</dbReference>
<sequence length="383" mass="42960">MSLSTYLCRLTYLTTRTHIANAHSASSRARDMEWRTVAVIVLVVSLCFFIVPIKVGPDKTVEDAKLFADYIARYNKTYRNDSTEYKERFDNFQKSLRHIERLNGLRSSQESAYYGLTEFSDLSEDEFLQQTLLPDLSLRGQKHTTASYYHQHSVNSVDRMKRMIGIPSKFDWRDRGVVGPVVNQESCGACWAFSTIGVAESMYAIRNGTLYSFSVQEMIDCMPGNYGCQGGDICSLLSWLLASKTKIISENDYPLTRRTDLCRLSKITAKTSGIKITDFTCDSFIDAETELLTLLTHGPVAAAVNAISWQNYLGGVIQYHCDGSFNSLNHAIQIVGYDMRASIPHYIIKNSWGSSFGDKGYIYIAVGKNLCGIANQVSSLDVI</sequence>
<feature type="domain" description="Cathepsin propeptide inhibitor" evidence="9">
    <location>
        <begin position="67"/>
        <end position="127"/>
    </location>
</feature>
<evidence type="ECO:0000313" key="10">
    <source>
        <dbReference type="Proteomes" id="UP000504615"/>
    </source>
</evidence>
<evidence type="ECO:0000256" key="4">
    <source>
        <dbReference type="ARBA" id="ARBA00022807"/>
    </source>
</evidence>
<name>A0A6I9XLS0_9HYME</name>
<dbReference type="PROSITE" id="PS00139">
    <property type="entry name" value="THIOL_PROTEASE_CYS"/>
    <property type="match status" value="1"/>
</dbReference>
<dbReference type="AlphaFoldDB" id="A0A6I9XLS0"/>
<dbReference type="PRINTS" id="PR00705">
    <property type="entry name" value="PAPAIN"/>
</dbReference>
<organism evidence="10 11">
    <name type="scientific">Pogonomyrmex barbatus</name>
    <name type="common">red harvester ant</name>
    <dbReference type="NCBI Taxonomy" id="144034"/>
    <lineage>
        <taxon>Eukaryota</taxon>
        <taxon>Metazoa</taxon>
        <taxon>Ecdysozoa</taxon>
        <taxon>Arthropoda</taxon>
        <taxon>Hexapoda</taxon>
        <taxon>Insecta</taxon>
        <taxon>Pterygota</taxon>
        <taxon>Neoptera</taxon>
        <taxon>Endopterygota</taxon>
        <taxon>Hymenoptera</taxon>
        <taxon>Apocrita</taxon>
        <taxon>Aculeata</taxon>
        <taxon>Formicoidea</taxon>
        <taxon>Formicidae</taxon>
        <taxon>Myrmicinae</taxon>
        <taxon>Pogonomyrmex</taxon>
    </lineage>
</organism>
<feature type="domain" description="Peptidase C1A papain C-terminal" evidence="8">
    <location>
        <begin position="166"/>
        <end position="381"/>
    </location>
</feature>
<keyword evidence="3" id="KW-0378">Hydrolase</keyword>
<dbReference type="KEGG" id="pbar:105433323"/>
<evidence type="ECO:0000256" key="7">
    <source>
        <dbReference type="SAM" id="Phobius"/>
    </source>
</evidence>
<dbReference type="PANTHER" id="PTHR12411">
    <property type="entry name" value="CYSTEINE PROTEASE FAMILY C1-RELATED"/>
    <property type="match status" value="1"/>
</dbReference>
<dbReference type="InterPro" id="IPR025660">
    <property type="entry name" value="Pept_his_AS"/>
</dbReference>